<evidence type="ECO:0000313" key="8">
    <source>
        <dbReference type="Proteomes" id="UP000007383"/>
    </source>
</evidence>
<dbReference type="InterPro" id="IPR006214">
    <property type="entry name" value="Bax_inhibitor_1-related"/>
</dbReference>
<organism evidence="7 8">
    <name type="scientific">Spirochaeta africana (strain ATCC 700263 / DSM 8902 / Z-7692)</name>
    <dbReference type="NCBI Taxonomy" id="889378"/>
    <lineage>
        <taxon>Bacteria</taxon>
        <taxon>Pseudomonadati</taxon>
        <taxon>Spirochaetota</taxon>
        <taxon>Spirochaetia</taxon>
        <taxon>Spirochaetales</taxon>
        <taxon>Spirochaetaceae</taxon>
        <taxon>Spirochaeta</taxon>
    </lineage>
</organism>
<dbReference type="KEGG" id="sfc:Spiaf_2760"/>
<dbReference type="eggNOG" id="COG0670">
    <property type="taxonomic scope" value="Bacteria"/>
</dbReference>
<dbReference type="Proteomes" id="UP000007383">
    <property type="component" value="Chromosome"/>
</dbReference>
<feature type="transmembrane region" description="Helical" evidence="6">
    <location>
        <begin position="200"/>
        <end position="226"/>
    </location>
</feature>
<sequence length="231" mass="24922">MSDRSYAGAQAQVNTILRNVYLWMTLGLAFTGVVAFLAAGSGIVTALMQNPLLFFVLMIGQLGLVLYLSARISRISPQAAIGAFLLYAGLNGILFSFIFLAYAGTTIAATFFVTAGTFAGMSLYAMTTKEDLTKYGKYLIMGLWGLILASIVNIFLGSSGLEWIISYAGVLIFVGLTAYDTQVIARMSAQYSGNVGSADYARLSIMGALKLYLDFINLFLFFLRIFGGGRN</sequence>
<evidence type="ECO:0000256" key="2">
    <source>
        <dbReference type="ARBA" id="ARBA00010350"/>
    </source>
</evidence>
<dbReference type="AlphaFoldDB" id="H9UMP1"/>
<evidence type="ECO:0000313" key="7">
    <source>
        <dbReference type="EMBL" id="AFG38784.1"/>
    </source>
</evidence>
<evidence type="ECO:0000256" key="1">
    <source>
        <dbReference type="ARBA" id="ARBA00004141"/>
    </source>
</evidence>
<comment type="similarity">
    <text evidence="2 6">Belongs to the BI1 family.</text>
</comment>
<dbReference type="Pfam" id="PF01027">
    <property type="entry name" value="Bax1-I"/>
    <property type="match status" value="1"/>
</dbReference>
<dbReference type="HOGENOM" id="CLU_058671_1_0_12"/>
<feature type="transmembrane region" description="Helical" evidence="6">
    <location>
        <begin position="81"/>
        <end position="101"/>
    </location>
</feature>
<dbReference type="PATRIC" id="fig|889378.3.peg.2733"/>
<dbReference type="PANTHER" id="PTHR23291:SF50">
    <property type="entry name" value="PROTEIN LIFEGUARD 4"/>
    <property type="match status" value="1"/>
</dbReference>
<dbReference type="RefSeq" id="WP_014456766.1">
    <property type="nucleotide sequence ID" value="NC_017098.1"/>
</dbReference>
<keyword evidence="4 6" id="KW-1133">Transmembrane helix</keyword>
<keyword evidence="8" id="KW-1185">Reference proteome</keyword>
<dbReference type="GO" id="GO:0005886">
    <property type="term" value="C:plasma membrane"/>
    <property type="evidence" value="ECO:0007669"/>
    <property type="project" value="TreeGrafter"/>
</dbReference>
<dbReference type="PANTHER" id="PTHR23291">
    <property type="entry name" value="BAX INHIBITOR-RELATED"/>
    <property type="match status" value="1"/>
</dbReference>
<feature type="transmembrane region" description="Helical" evidence="6">
    <location>
        <begin position="20"/>
        <end position="46"/>
    </location>
</feature>
<feature type="transmembrane region" description="Helical" evidence="6">
    <location>
        <begin position="52"/>
        <end position="69"/>
    </location>
</feature>
<keyword evidence="5 6" id="KW-0472">Membrane</keyword>
<feature type="transmembrane region" description="Helical" evidence="6">
    <location>
        <begin position="163"/>
        <end position="179"/>
    </location>
</feature>
<dbReference type="CDD" id="cd10432">
    <property type="entry name" value="BI-1-like_bacterial"/>
    <property type="match status" value="1"/>
</dbReference>
<evidence type="ECO:0000256" key="5">
    <source>
        <dbReference type="ARBA" id="ARBA00023136"/>
    </source>
</evidence>
<keyword evidence="3 6" id="KW-0812">Transmembrane</keyword>
<evidence type="ECO:0000256" key="6">
    <source>
        <dbReference type="RuleBase" id="RU004379"/>
    </source>
</evidence>
<comment type="subcellular location">
    <subcellularLocation>
        <location evidence="1">Membrane</location>
        <topology evidence="1">Multi-pass membrane protein</topology>
    </subcellularLocation>
</comment>
<name>H9UMP1_SPIAZ</name>
<proteinExistence type="inferred from homology"/>
<evidence type="ECO:0000256" key="4">
    <source>
        <dbReference type="ARBA" id="ARBA00022989"/>
    </source>
</evidence>
<accession>H9UMP1</accession>
<dbReference type="STRING" id="889378.Spiaf_2760"/>
<dbReference type="OrthoDB" id="9793828at2"/>
<feature type="transmembrane region" description="Helical" evidence="6">
    <location>
        <begin position="107"/>
        <end position="126"/>
    </location>
</feature>
<reference evidence="8" key="1">
    <citation type="journal article" date="2013" name="Stand. Genomic Sci.">
        <title>Complete genome sequence of the halophilic bacterium Spirochaeta africana type strain (Z-7692(T)) from the alkaline Lake Magadi in the East African Rift.</title>
        <authorList>
            <person name="Liolos K."/>
            <person name="Abt B."/>
            <person name="Scheuner C."/>
            <person name="Teshima H."/>
            <person name="Held B."/>
            <person name="Lapidus A."/>
            <person name="Nolan M."/>
            <person name="Lucas S."/>
            <person name="Deshpande S."/>
            <person name="Cheng J.F."/>
            <person name="Tapia R."/>
            <person name="Goodwin L.A."/>
            <person name="Pitluck S."/>
            <person name="Pagani I."/>
            <person name="Ivanova N."/>
            <person name="Mavromatis K."/>
            <person name="Mikhailova N."/>
            <person name="Huntemann M."/>
            <person name="Pati A."/>
            <person name="Chen A."/>
            <person name="Palaniappan K."/>
            <person name="Land M."/>
            <person name="Rohde M."/>
            <person name="Tindall B.J."/>
            <person name="Detter J.C."/>
            <person name="Goker M."/>
            <person name="Bristow J."/>
            <person name="Eisen J.A."/>
            <person name="Markowitz V."/>
            <person name="Hugenholtz P."/>
            <person name="Woyke T."/>
            <person name="Klenk H.P."/>
            <person name="Kyrpides N.C."/>
        </authorList>
    </citation>
    <scope>NUCLEOTIDE SEQUENCE</scope>
    <source>
        <strain evidence="8">ATCC 700263 / DSM 8902 / Z-7692</strain>
    </source>
</reference>
<dbReference type="EMBL" id="CP003282">
    <property type="protein sequence ID" value="AFG38784.1"/>
    <property type="molecule type" value="Genomic_DNA"/>
</dbReference>
<gene>
    <name evidence="7" type="ordered locus">Spiaf_2760</name>
</gene>
<protein>
    <submittedName>
        <fullName evidence="7">FtsH-interacting integral membrane protein</fullName>
    </submittedName>
</protein>
<feature type="transmembrane region" description="Helical" evidence="6">
    <location>
        <begin position="138"/>
        <end position="157"/>
    </location>
</feature>
<evidence type="ECO:0000256" key="3">
    <source>
        <dbReference type="ARBA" id="ARBA00022692"/>
    </source>
</evidence>